<feature type="region of interest" description="Disordered" evidence="6">
    <location>
        <begin position="130"/>
        <end position="359"/>
    </location>
</feature>
<dbReference type="GeneID" id="31010064"/>
<gene>
    <name evidence="7" type="ORF">BKCO1_1000410</name>
</gene>
<evidence type="ECO:0000256" key="4">
    <source>
        <dbReference type="ARBA" id="ARBA00023242"/>
    </source>
</evidence>
<accession>A0A1J9RJQ1</accession>
<keyword evidence="3 5" id="KW-0690">Ribosome biogenesis</keyword>
<feature type="compositionally biased region" description="Basic and acidic residues" evidence="6">
    <location>
        <begin position="299"/>
        <end position="311"/>
    </location>
</feature>
<dbReference type="GO" id="GO:0008097">
    <property type="term" value="F:5S rRNA binding"/>
    <property type="evidence" value="ECO:0007669"/>
    <property type="project" value="TreeGrafter"/>
</dbReference>
<dbReference type="STRING" id="236234.A0A1J9RJQ1"/>
<dbReference type="RefSeq" id="XP_020135077.1">
    <property type="nucleotide sequence ID" value="XM_020269805.1"/>
</dbReference>
<organism evidence="7 8">
    <name type="scientific">Diplodia corticola</name>
    <dbReference type="NCBI Taxonomy" id="236234"/>
    <lineage>
        <taxon>Eukaryota</taxon>
        <taxon>Fungi</taxon>
        <taxon>Dikarya</taxon>
        <taxon>Ascomycota</taxon>
        <taxon>Pezizomycotina</taxon>
        <taxon>Dothideomycetes</taxon>
        <taxon>Dothideomycetes incertae sedis</taxon>
        <taxon>Botryosphaeriales</taxon>
        <taxon>Botryosphaeriaceae</taxon>
        <taxon>Diplodia</taxon>
    </lineage>
</organism>
<dbReference type="GO" id="GO:0005730">
    <property type="term" value="C:nucleolus"/>
    <property type="evidence" value="ECO:0007669"/>
    <property type="project" value="UniProtKB-SubCell"/>
</dbReference>
<comment type="caution">
    <text evidence="7">The sequence shown here is derived from an EMBL/GenBank/DDBJ whole genome shotgun (WGS) entry which is preliminary data.</text>
</comment>
<dbReference type="PANTHER" id="PTHR14211">
    <property type="entry name" value="GLIOMA SUPPRESSOR CANDIDATE REGION GENE 2"/>
    <property type="match status" value="1"/>
</dbReference>
<comment type="function">
    <text evidence="5">May play a role in ribosome biogenesis.</text>
</comment>
<feature type="compositionally biased region" description="Polar residues" evidence="6">
    <location>
        <begin position="1"/>
        <end position="12"/>
    </location>
</feature>
<sequence length="438" mass="49954">MATISGAPQQRKQPSRKGKKAWRKNVDVSDVQTGLEGIRDEVIHGGVVADKAADELFAVDIAGSTDIKKEVEKRHKPLKAEEILAQRSAVPAVDSRKRSSKITDGIIEPSSKRHKVGKYVSHKELQRLKSIAHGGDTTEKDVVQTDGTVAHDPWAMEEEKEDPRFSFLPKKKPIREPETLKHSPVVLSASGKPFPAVKKPEAGKSYNPTFEEWNAVLEREGEKEVEAEKKRLREAEEDRLREERAAAAAAESDPESDGNESAWESEWDGIQSEAEDSYLKQKRPERKTPQQRNKAKKRKEAERQAKWDAQMKKRQAQAEQIKQLAKEVEEKEKLKKEQALLKKDEESSEDEEEVVRRRKFGKAPVPEAPLEVVLPDELQDSLRLLKPEGNLIKDRYRNMILRGKIESRKGGQRKQRKTTVTEKWSYKDWTLAKAKGRY</sequence>
<dbReference type="EMBL" id="MNUE01000001">
    <property type="protein sequence ID" value="OJD40234.1"/>
    <property type="molecule type" value="Genomic_DNA"/>
</dbReference>
<dbReference type="Pfam" id="PF07767">
    <property type="entry name" value="Nop53"/>
    <property type="match status" value="1"/>
</dbReference>
<feature type="compositionally biased region" description="Basic residues" evidence="6">
    <location>
        <begin position="13"/>
        <end position="23"/>
    </location>
</feature>
<feature type="compositionally biased region" description="Basic and acidic residues" evidence="6">
    <location>
        <begin position="324"/>
        <end position="345"/>
    </location>
</feature>
<dbReference type="PIRSF" id="PIRSF017302">
    <property type="entry name" value="Gltscr2"/>
    <property type="match status" value="1"/>
</dbReference>
<feature type="region of interest" description="Disordered" evidence="6">
    <location>
        <begin position="88"/>
        <end position="117"/>
    </location>
</feature>
<evidence type="ECO:0000256" key="1">
    <source>
        <dbReference type="ARBA" id="ARBA00008838"/>
    </source>
</evidence>
<dbReference type="GO" id="GO:0000027">
    <property type="term" value="P:ribosomal large subunit assembly"/>
    <property type="evidence" value="ECO:0007669"/>
    <property type="project" value="UniProtKB-UniRule"/>
</dbReference>
<dbReference type="GO" id="GO:0005654">
    <property type="term" value="C:nucleoplasm"/>
    <property type="evidence" value="ECO:0007669"/>
    <property type="project" value="UniProtKB-SubCell"/>
</dbReference>
<name>A0A1J9RJQ1_9PEZI</name>
<dbReference type="AlphaFoldDB" id="A0A1J9RJQ1"/>
<evidence type="ECO:0000313" key="7">
    <source>
        <dbReference type="EMBL" id="OJD40234.1"/>
    </source>
</evidence>
<evidence type="ECO:0000256" key="2">
    <source>
        <dbReference type="ARBA" id="ARBA00018339"/>
    </source>
</evidence>
<feature type="compositionally biased region" description="Acidic residues" evidence="6">
    <location>
        <begin position="252"/>
        <end position="267"/>
    </location>
</feature>
<dbReference type="InterPro" id="IPR011687">
    <property type="entry name" value="Nop53/GLTSCR2"/>
</dbReference>
<dbReference type="OrthoDB" id="5072at2759"/>
<evidence type="ECO:0000256" key="3">
    <source>
        <dbReference type="ARBA" id="ARBA00022517"/>
    </source>
</evidence>
<comment type="subcellular location">
    <subcellularLocation>
        <location evidence="5">Nucleus</location>
        <location evidence="5">Nucleolus</location>
    </subcellularLocation>
    <subcellularLocation>
        <location evidence="5">Nucleus</location>
        <location evidence="5">Nucleoplasm</location>
    </subcellularLocation>
</comment>
<reference evidence="7 8" key="1">
    <citation type="submission" date="2016-10" db="EMBL/GenBank/DDBJ databases">
        <title>Proteomics and genomics reveal pathogen-plant mechanisms compatible with a hemibiotrophic lifestyle of Diplodia corticola.</title>
        <authorList>
            <person name="Fernandes I."/>
            <person name="De Jonge R."/>
            <person name="Van De Peer Y."/>
            <person name="Devreese B."/>
            <person name="Alves A."/>
            <person name="Esteves A.C."/>
        </authorList>
    </citation>
    <scope>NUCLEOTIDE SEQUENCE [LARGE SCALE GENOMIC DNA]</scope>
    <source>
        <strain evidence="7 8">CBS 112549</strain>
    </source>
</reference>
<proteinExistence type="inferred from homology"/>
<evidence type="ECO:0000256" key="6">
    <source>
        <dbReference type="SAM" id="MobiDB-lite"/>
    </source>
</evidence>
<keyword evidence="4 5" id="KW-0539">Nucleus</keyword>
<dbReference type="PANTHER" id="PTHR14211:SF7">
    <property type="entry name" value="RIBOSOME BIOGENESIS PROTEIN NOP53"/>
    <property type="match status" value="1"/>
</dbReference>
<feature type="region of interest" description="Disordered" evidence="6">
    <location>
        <begin position="1"/>
        <end position="25"/>
    </location>
</feature>
<comment type="similarity">
    <text evidence="1 5">Belongs to the NOP53 family.</text>
</comment>
<evidence type="ECO:0000313" key="8">
    <source>
        <dbReference type="Proteomes" id="UP000183809"/>
    </source>
</evidence>
<feature type="compositionally biased region" description="Basic and acidic residues" evidence="6">
    <location>
        <begin position="217"/>
        <end position="245"/>
    </location>
</feature>
<dbReference type="Proteomes" id="UP000183809">
    <property type="component" value="Unassembled WGS sequence"/>
</dbReference>
<keyword evidence="8" id="KW-1185">Reference proteome</keyword>
<dbReference type="GO" id="GO:0006364">
    <property type="term" value="P:rRNA processing"/>
    <property type="evidence" value="ECO:0007669"/>
    <property type="project" value="TreeGrafter"/>
</dbReference>
<protein>
    <recommendedName>
        <fullName evidence="2 5">Ribosome biogenesis protein NOP53</fullName>
    </recommendedName>
</protein>
<evidence type="ECO:0000256" key="5">
    <source>
        <dbReference type="PIRNR" id="PIRNR017302"/>
    </source>
</evidence>